<keyword evidence="2" id="KW-0732">Signal</keyword>
<dbReference type="KEGG" id="afi:Acife_1902"/>
<feature type="chain" id="PRO_5003401734" description="Cell wall surface anchor family protein" evidence="2">
    <location>
        <begin position="34"/>
        <end position="443"/>
    </location>
</feature>
<dbReference type="Proteomes" id="UP000009220">
    <property type="component" value="Chromosome"/>
</dbReference>
<gene>
    <name evidence="3" type="ORF">Acife_1902</name>
</gene>
<feature type="signal peptide" evidence="2">
    <location>
        <begin position="1"/>
        <end position="33"/>
    </location>
</feature>
<evidence type="ECO:0000313" key="3">
    <source>
        <dbReference type="EMBL" id="AEM48025.1"/>
    </source>
</evidence>
<feature type="region of interest" description="Disordered" evidence="1">
    <location>
        <begin position="388"/>
        <end position="424"/>
    </location>
</feature>
<dbReference type="EMBL" id="CP002985">
    <property type="protein sequence ID" value="AEM48025.1"/>
    <property type="molecule type" value="Genomic_DNA"/>
</dbReference>
<name>G0JL28_9PROT</name>
<evidence type="ECO:0000256" key="2">
    <source>
        <dbReference type="SAM" id="SignalP"/>
    </source>
</evidence>
<protein>
    <recommendedName>
        <fullName evidence="5">Cell wall surface anchor family protein</fullName>
    </recommendedName>
</protein>
<dbReference type="AlphaFoldDB" id="G0JL28"/>
<organism evidence="3 4">
    <name type="scientific">Acidithiobacillus ferrivorans SS3</name>
    <dbReference type="NCBI Taxonomy" id="743299"/>
    <lineage>
        <taxon>Bacteria</taxon>
        <taxon>Pseudomonadati</taxon>
        <taxon>Pseudomonadota</taxon>
        <taxon>Acidithiobacillia</taxon>
        <taxon>Acidithiobacillales</taxon>
        <taxon>Acidithiobacillaceae</taxon>
        <taxon>Acidithiobacillus</taxon>
    </lineage>
</organism>
<accession>G0JL28</accession>
<feature type="compositionally biased region" description="Low complexity" evidence="1">
    <location>
        <begin position="388"/>
        <end position="422"/>
    </location>
</feature>
<evidence type="ECO:0000256" key="1">
    <source>
        <dbReference type="SAM" id="MobiDB-lite"/>
    </source>
</evidence>
<feature type="compositionally biased region" description="Low complexity" evidence="1">
    <location>
        <begin position="339"/>
        <end position="351"/>
    </location>
</feature>
<sequence length="443" mass="45861">MGKTLIFSKNRKVSVVALSVTAALLAASSPAFAGLQPVGLQPVGLQAVGYVVPSGSISNVQPSQSAVNQAVADGSAAAQEMYNAGQSYVGSNNQTNTGNTLANISSGTTTAGNTLPPAIQTWYSQYEANTASASYWYGEIWTPYSYSCGTTASPATCTKYLYDSVAASDYSYYSSLANKDYYSYTQDRIQHGIMNDVAANQSTASGQAITSGNQLMSQAKSQQAQSQALENAGNVVLGQANNGLNNANVQAGVNGSVTSIAQINAETNNALSPAMVGQVPDPVNAFAGQTDGINGQSIAASTPGMQQMTNLENATQNAQNNQIQQYVVQKKSQAAQAQDQVQADALQQKADMSPTPESYAAWSMAAQNAQNNASTQAANAQAAINQQNADQAAEQADTAQASTLAGSASASAGNAAMQQGQAWDAQELKKIQQQTGVSLQYAQ</sequence>
<dbReference type="RefSeq" id="WP_014029278.1">
    <property type="nucleotide sequence ID" value="NC_015942.1"/>
</dbReference>
<evidence type="ECO:0008006" key="5">
    <source>
        <dbReference type="Google" id="ProtNLM"/>
    </source>
</evidence>
<evidence type="ECO:0000313" key="4">
    <source>
        <dbReference type="Proteomes" id="UP000009220"/>
    </source>
</evidence>
<dbReference type="HOGENOM" id="CLU_617694_0_0_6"/>
<dbReference type="STRING" id="743299.Acife_1902"/>
<reference evidence="3 4" key="1">
    <citation type="journal article" date="2011" name="J. Bacteriol.">
        <title>Draft genome of the psychrotolerant acidophile Acidithiobacillus ferrivorans SS3.</title>
        <authorList>
            <person name="Liljeqvist M."/>
            <person name="Valdes J."/>
            <person name="Holmes D.S."/>
            <person name="Dopson M."/>
        </authorList>
    </citation>
    <scope>NUCLEOTIDE SEQUENCE [LARGE SCALE GENOMIC DNA]</scope>
    <source>
        <strain evidence="3 4">SS3</strain>
    </source>
</reference>
<proteinExistence type="predicted"/>
<feature type="region of interest" description="Disordered" evidence="1">
    <location>
        <begin position="339"/>
        <end position="358"/>
    </location>
</feature>